<dbReference type="Proteomes" id="UP000053881">
    <property type="component" value="Unassembled WGS sequence"/>
</dbReference>
<sequence>MFDPTIFENLKVAFENHLYDLDNIDKKILIQNREDRMDFATLARCLSLEFRLRDQPNVAAVLQLETLLDDLAGEILEIPEAQPGCSLLLRFTKPVSELEEQCEQIKQILSSIWEEDVQITQTLSFEYGQKSGYINRIEVKFKPKLTEEHMEDIGSFLKYALKSLELLNRI</sequence>
<evidence type="ECO:0000313" key="2">
    <source>
        <dbReference type="Proteomes" id="UP000053881"/>
    </source>
</evidence>
<accession>A0A0Q9Y0R9</accession>
<evidence type="ECO:0000313" key="1">
    <source>
        <dbReference type="EMBL" id="KRG14607.1"/>
    </source>
</evidence>
<protein>
    <recommendedName>
        <fullName evidence="3">Group-specific protein</fullName>
    </recommendedName>
</protein>
<organism evidence="1 2">
    <name type="scientific">Lederbergia galactosidilytica</name>
    <dbReference type="NCBI Taxonomy" id="217031"/>
    <lineage>
        <taxon>Bacteria</taxon>
        <taxon>Bacillati</taxon>
        <taxon>Bacillota</taxon>
        <taxon>Bacilli</taxon>
        <taxon>Bacillales</taxon>
        <taxon>Bacillaceae</taxon>
        <taxon>Lederbergia</taxon>
    </lineage>
</organism>
<dbReference type="AlphaFoldDB" id="A0A0Q9Y0R9"/>
<dbReference type="EMBL" id="LGPB01000062">
    <property type="protein sequence ID" value="KRG14607.1"/>
    <property type="molecule type" value="Genomic_DNA"/>
</dbReference>
<gene>
    <name evidence="1" type="ORF">ACA29_05920</name>
</gene>
<reference evidence="1 2" key="1">
    <citation type="submission" date="2015-06" db="EMBL/GenBank/DDBJ databases">
        <title>Genome sequencing project of Bacillus galactosidilyticus PL133.</title>
        <authorList>
            <person name="Gaiero J."/>
            <person name="Nicol R."/>
            <person name="Habash M."/>
        </authorList>
    </citation>
    <scope>NUCLEOTIDE SEQUENCE [LARGE SCALE GENOMIC DNA]</scope>
    <source>
        <strain evidence="1 2">PL133</strain>
    </source>
</reference>
<proteinExistence type="predicted"/>
<comment type="caution">
    <text evidence="1">The sequence shown here is derived from an EMBL/GenBank/DDBJ whole genome shotgun (WGS) entry which is preliminary data.</text>
</comment>
<evidence type="ECO:0008006" key="3">
    <source>
        <dbReference type="Google" id="ProtNLM"/>
    </source>
</evidence>
<dbReference type="PATRIC" id="fig|217031.4.peg.1978"/>
<name>A0A0Q9Y0R9_9BACI</name>